<dbReference type="GO" id="GO:0009311">
    <property type="term" value="P:oligosaccharide metabolic process"/>
    <property type="evidence" value="ECO:0007669"/>
    <property type="project" value="InterPro"/>
</dbReference>
<organism evidence="6 7">
    <name type="scientific">Parashewanella spongiae</name>
    <dbReference type="NCBI Taxonomy" id="342950"/>
    <lineage>
        <taxon>Bacteria</taxon>
        <taxon>Pseudomonadati</taxon>
        <taxon>Pseudomonadota</taxon>
        <taxon>Gammaproteobacteria</taxon>
        <taxon>Alteromonadales</taxon>
        <taxon>Shewanellaceae</taxon>
        <taxon>Parashewanella</taxon>
    </lineage>
</organism>
<dbReference type="RefSeq" id="WP_121854268.1">
    <property type="nucleotide sequence ID" value="NZ_CP037952.1"/>
</dbReference>
<dbReference type="SUPFAM" id="SSF48208">
    <property type="entry name" value="Six-hairpin glycosidases"/>
    <property type="match status" value="1"/>
</dbReference>
<keyword evidence="7" id="KW-1185">Reference proteome</keyword>
<reference evidence="6 7" key="1">
    <citation type="submission" date="2018-09" db="EMBL/GenBank/DDBJ databases">
        <title>Phylogeny of the Shewanellaceae, and recommendation for two new genera, Pseudoshewanella and Parashewanella.</title>
        <authorList>
            <person name="Wang G."/>
        </authorList>
    </citation>
    <scope>NUCLEOTIDE SEQUENCE [LARGE SCALE GENOMIC DNA]</scope>
    <source>
        <strain evidence="6 7">KCTC 22492</strain>
    </source>
</reference>
<evidence type="ECO:0000256" key="4">
    <source>
        <dbReference type="SAM" id="SignalP"/>
    </source>
</evidence>
<comment type="similarity">
    <text evidence="1">Belongs to the glycosyl hydrolase 63 family.</text>
</comment>
<dbReference type="Gene3D" id="1.50.10.10">
    <property type="match status" value="1"/>
</dbReference>
<protein>
    <recommendedName>
        <fullName evidence="5">Mannosylglycerate hydrolase MGH1-like glycoside hydrolase domain-containing protein</fullName>
    </recommendedName>
</protein>
<evidence type="ECO:0000256" key="3">
    <source>
        <dbReference type="ARBA" id="ARBA00023295"/>
    </source>
</evidence>
<dbReference type="InterPro" id="IPR012341">
    <property type="entry name" value="6hp_glycosidase-like_sf"/>
</dbReference>
<dbReference type="InterPro" id="IPR008928">
    <property type="entry name" value="6-hairpin_glycosidase_sf"/>
</dbReference>
<dbReference type="GO" id="GO:0006487">
    <property type="term" value="P:protein N-linked glycosylation"/>
    <property type="evidence" value="ECO:0007669"/>
    <property type="project" value="TreeGrafter"/>
</dbReference>
<dbReference type="Pfam" id="PF22422">
    <property type="entry name" value="MGH1-like_GH"/>
    <property type="match status" value="1"/>
</dbReference>
<evidence type="ECO:0000259" key="5">
    <source>
        <dbReference type="Pfam" id="PF22422"/>
    </source>
</evidence>
<evidence type="ECO:0000313" key="7">
    <source>
        <dbReference type="Proteomes" id="UP000273022"/>
    </source>
</evidence>
<keyword evidence="2" id="KW-0378">Hydrolase</keyword>
<evidence type="ECO:0000256" key="2">
    <source>
        <dbReference type="ARBA" id="ARBA00022801"/>
    </source>
</evidence>
<gene>
    <name evidence="6" type="ORF">D5R81_14045</name>
</gene>
<feature type="domain" description="Mannosylglycerate hydrolase MGH1-like glycoside hydrolase" evidence="5">
    <location>
        <begin position="237"/>
        <end position="411"/>
    </location>
</feature>
<accession>A0A3A6TIZ8</accession>
<sequence>MLSRRKFILSVAAFAASYPVLSKTLISTNNWPISSFVPNKKHKSLNKNLIPDPIFDKNPQLVNLYWEAWEQAWDHVKHQQNMPQSPYMDEAFSDDLNWIWDTCFMVHFCRYAPKKFPGIESLDNFYEVMYDGKNTPIKVHHIDNPPLFAWTEIEYFKLTGDKSRILHIEKKQYLQKHFEFFNAPPTGQTLPYGNKKVVLKKEKLGFIWNGNSSGMDNTPRGRSSGGYSKIYWLDALAQQGLSAKYIVEMAKITNNKPLQFEYEKKYHEIKQLINNHYWDEEEGFYFDINKKTGEKDKVWTPASYWVMLAEMCTPEQATRMLKHVMDPQKFGGKFPWVTLSRDDKDYDSKGQYWRGGIWLPTAYMGTKALEKYGFLEEANELATNLVNHIKNTYIDFSPHTIWEAYSPSKHLPSTGKSKYDGVNKKYGGNFARPHFCGWSALGPISMLIENVIGFYSIDASNSTVTWRLSQKSRHGIKNLIFGNINTDIIYEDGKVFVKSNKPYTLKINGSDYNIIAKEHTFIVS</sequence>
<feature type="chain" id="PRO_5017195180" description="Mannosylglycerate hydrolase MGH1-like glycoside hydrolase domain-containing protein" evidence="4">
    <location>
        <begin position="23"/>
        <end position="524"/>
    </location>
</feature>
<dbReference type="AlphaFoldDB" id="A0A3A6TIZ8"/>
<keyword evidence="4" id="KW-0732">Signal</keyword>
<dbReference type="InterPro" id="IPR004888">
    <property type="entry name" value="Glycoside_hydrolase_63"/>
</dbReference>
<dbReference type="OrthoDB" id="9781878at2"/>
<keyword evidence="3" id="KW-0326">Glycosidase</keyword>
<proteinExistence type="inferred from homology"/>
<dbReference type="GO" id="GO:0004573">
    <property type="term" value="F:Glc3Man9GlcNAc2 oligosaccharide glucosidase activity"/>
    <property type="evidence" value="ECO:0007669"/>
    <property type="project" value="InterPro"/>
</dbReference>
<dbReference type="PANTHER" id="PTHR10412:SF11">
    <property type="entry name" value="MANNOSYL-OLIGOSACCHARIDE GLUCOSIDASE"/>
    <property type="match status" value="1"/>
</dbReference>
<name>A0A3A6TIZ8_9GAMM</name>
<feature type="signal peptide" evidence="4">
    <location>
        <begin position="1"/>
        <end position="22"/>
    </location>
</feature>
<dbReference type="Proteomes" id="UP000273022">
    <property type="component" value="Unassembled WGS sequence"/>
</dbReference>
<evidence type="ECO:0000313" key="6">
    <source>
        <dbReference type="EMBL" id="RJY10732.1"/>
    </source>
</evidence>
<dbReference type="EMBL" id="QYYH01000095">
    <property type="protein sequence ID" value="RJY10732.1"/>
    <property type="molecule type" value="Genomic_DNA"/>
</dbReference>
<dbReference type="InterPro" id="IPR054491">
    <property type="entry name" value="MGH1-like_GH"/>
</dbReference>
<comment type="caution">
    <text evidence="6">The sequence shown here is derived from an EMBL/GenBank/DDBJ whole genome shotgun (WGS) entry which is preliminary data.</text>
</comment>
<evidence type="ECO:0000256" key="1">
    <source>
        <dbReference type="ARBA" id="ARBA00010833"/>
    </source>
</evidence>
<dbReference type="PANTHER" id="PTHR10412">
    <property type="entry name" value="MANNOSYL-OLIGOSACCHARIDE GLUCOSIDASE"/>
    <property type="match status" value="1"/>
</dbReference>